<organism evidence="4 5">
    <name type="scientific">Liquorilactobacillus satsumensis DSM 16230 = JCM 12392</name>
    <dbReference type="NCBI Taxonomy" id="1423801"/>
    <lineage>
        <taxon>Bacteria</taxon>
        <taxon>Bacillati</taxon>
        <taxon>Bacillota</taxon>
        <taxon>Bacilli</taxon>
        <taxon>Lactobacillales</taxon>
        <taxon>Lactobacillaceae</taxon>
        <taxon>Liquorilactobacillus</taxon>
    </lineage>
</organism>
<evidence type="ECO:0000256" key="1">
    <source>
        <dbReference type="ARBA" id="ARBA00023125"/>
    </source>
</evidence>
<feature type="DNA-binding region" description="H-T-H motif" evidence="2">
    <location>
        <begin position="31"/>
        <end position="50"/>
    </location>
</feature>
<dbReference type="AlphaFoldDB" id="A0A0R1V0H5"/>
<dbReference type="Proteomes" id="UP000051166">
    <property type="component" value="Unassembled WGS sequence"/>
</dbReference>
<dbReference type="RefSeq" id="WP_056961535.1">
    <property type="nucleotide sequence ID" value="NZ_AZFQ01000053.1"/>
</dbReference>
<evidence type="ECO:0000259" key="3">
    <source>
        <dbReference type="PROSITE" id="PS50977"/>
    </source>
</evidence>
<name>A0A0R1V0H5_9LACO</name>
<dbReference type="SUPFAM" id="SSF46689">
    <property type="entry name" value="Homeodomain-like"/>
    <property type="match status" value="1"/>
</dbReference>
<dbReference type="Pfam" id="PF14278">
    <property type="entry name" value="TetR_C_8"/>
    <property type="match status" value="1"/>
</dbReference>
<feature type="domain" description="HTH tetR-type" evidence="3">
    <location>
        <begin position="8"/>
        <end position="68"/>
    </location>
</feature>
<dbReference type="PROSITE" id="PS50977">
    <property type="entry name" value="HTH_TETR_2"/>
    <property type="match status" value="1"/>
</dbReference>
<accession>A0A0R1V0H5</accession>
<dbReference type="GeneID" id="98308979"/>
<dbReference type="OrthoDB" id="9810250at2"/>
<evidence type="ECO:0000313" key="4">
    <source>
        <dbReference type="EMBL" id="KRL97178.1"/>
    </source>
</evidence>
<dbReference type="PANTHER" id="PTHR43479:SF7">
    <property type="entry name" value="TETR-FAMILY TRANSCRIPTIONAL REGULATOR"/>
    <property type="match status" value="1"/>
</dbReference>
<dbReference type="InterPro" id="IPR050624">
    <property type="entry name" value="HTH-type_Tx_Regulator"/>
</dbReference>
<dbReference type="Pfam" id="PF00440">
    <property type="entry name" value="TetR_N"/>
    <property type="match status" value="1"/>
</dbReference>
<dbReference type="STRING" id="1423801.FD50_GL001733"/>
<proteinExistence type="predicted"/>
<protein>
    <submittedName>
        <fullName evidence="4">Transcriptional regulator</fullName>
    </submittedName>
</protein>
<comment type="caution">
    <text evidence="4">The sequence shown here is derived from an EMBL/GenBank/DDBJ whole genome shotgun (WGS) entry which is preliminary data.</text>
</comment>
<dbReference type="PANTHER" id="PTHR43479">
    <property type="entry name" value="ACREF/ENVCD OPERON REPRESSOR-RELATED"/>
    <property type="match status" value="1"/>
</dbReference>
<reference evidence="4 5" key="1">
    <citation type="journal article" date="2015" name="Genome Announc.">
        <title>Expanding the biotechnology potential of lactobacilli through comparative genomics of 213 strains and associated genera.</title>
        <authorList>
            <person name="Sun Z."/>
            <person name="Harris H.M."/>
            <person name="McCann A."/>
            <person name="Guo C."/>
            <person name="Argimon S."/>
            <person name="Zhang W."/>
            <person name="Yang X."/>
            <person name="Jeffery I.B."/>
            <person name="Cooney J.C."/>
            <person name="Kagawa T.F."/>
            <person name="Liu W."/>
            <person name="Song Y."/>
            <person name="Salvetti E."/>
            <person name="Wrobel A."/>
            <person name="Rasinkangas P."/>
            <person name="Parkhill J."/>
            <person name="Rea M.C."/>
            <person name="O'Sullivan O."/>
            <person name="Ritari J."/>
            <person name="Douillard F.P."/>
            <person name="Paul Ross R."/>
            <person name="Yang R."/>
            <person name="Briner A.E."/>
            <person name="Felis G.E."/>
            <person name="de Vos W.M."/>
            <person name="Barrangou R."/>
            <person name="Klaenhammer T.R."/>
            <person name="Caufield P.W."/>
            <person name="Cui Y."/>
            <person name="Zhang H."/>
            <person name="O'Toole P.W."/>
        </authorList>
    </citation>
    <scope>NUCLEOTIDE SEQUENCE [LARGE SCALE GENOMIC DNA]</scope>
    <source>
        <strain evidence="4 5">DSM 16230</strain>
    </source>
</reference>
<dbReference type="InterPro" id="IPR039532">
    <property type="entry name" value="TetR_C_Firmicutes"/>
</dbReference>
<dbReference type="Gene3D" id="1.10.357.10">
    <property type="entry name" value="Tetracycline Repressor, domain 2"/>
    <property type="match status" value="1"/>
</dbReference>
<dbReference type="GO" id="GO:0003677">
    <property type="term" value="F:DNA binding"/>
    <property type="evidence" value="ECO:0007669"/>
    <property type="project" value="UniProtKB-UniRule"/>
</dbReference>
<dbReference type="InterPro" id="IPR001647">
    <property type="entry name" value="HTH_TetR"/>
</dbReference>
<dbReference type="PATRIC" id="fig|1423801.4.peg.1772"/>
<dbReference type="InterPro" id="IPR009057">
    <property type="entry name" value="Homeodomain-like_sf"/>
</dbReference>
<evidence type="ECO:0000256" key="2">
    <source>
        <dbReference type="PROSITE-ProRule" id="PRU00335"/>
    </source>
</evidence>
<keyword evidence="1 2" id="KW-0238">DNA-binding</keyword>
<dbReference type="EMBL" id="AZFQ01000053">
    <property type="protein sequence ID" value="KRL97178.1"/>
    <property type="molecule type" value="Genomic_DNA"/>
</dbReference>
<gene>
    <name evidence="4" type="ORF">FD50_GL001733</name>
</gene>
<keyword evidence="5" id="KW-1185">Reference proteome</keyword>
<evidence type="ECO:0000313" key="5">
    <source>
        <dbReference type="Proteomes" id="UP000051166"/>
    </source>
</evidence>
<sequence>MNKDIRNIRTEFQLKQALITLINSKGFNNLTVSDISRTAGINRGTFYIHYLDKYDLLKKVELNILANLRVVLKKDYANISSTIPQQKAQAERLFSTTFAYLARERATFKALASEKGDPSFLQNGRMAVKNEFHSRLKLNNGYLTNLIPADYAEALICNSLFDIFMIWINKKDPESPTEIARIINTSRSLAPNQLANFD</sequence>